<comment type="cofactor">
    <cofactor evidence="8">
        <name>heme</name>
        <dbReference type="ChEBI" id="CHEBI:30413"/>
    </cofactor>
</comment>
<organism evidence="10 11">
    <name type="scientific">Tupaia chinensis</name>
    <name type="common">Chinese tree shrew</name>
    <name type="synonym">Tupaia belangeri chinensis</name>
    <dbReference type="NCBI Taxonomy" id="246437"/>
    <lineage>
        <taxon>Eukaryota</taxon>
        <taxon>Metazoa</taxon>
        <taxon>Chordata</taxon>
        <taxon>Craniata</taxon>
        <taxon>Vertebrata</taxon>
        <taxon>Euteleostomi</taxon>
        <taxon>Mammalia</taxon>
        <taxon>Eutheria</taxon>
        <taxon>Euarchontoglires</taxon>
        <taxon>Scandentia</taxon>
        <taxon>Tupaiidae</taxon>
        <taxon>Tupaia</taxon>
    </lineage>
</organism>
<evidence type="ECO:0000256" key="1">
    <source>
        <dbReference type="ARBA" id="ARBA00004524"/>
    </source>
</evidence>
<dbReference type="SUPFAM" id="SSF48264">
    <property type="entry name" value="Cytochrome P450"/>
    <property type="match status" value="1"/>
</dbReference>
<dbReference type="GO" id="GO:0005506">
    <property type="term" value="F:iron ion binding"/>
    <property type="evidence" value="ECO:0007669"/>
    <property type="project" value="InterPro"/>
</dbReference>
<feature type="transmembrane region" description="Helical" evidence="9">
    <location>
        <begin position="24"/>
        <end position="44"/>
    </location>
</feature>
<dbReference type="Proteomes" id="UP000011518">
    <property type="component" value="Unassembled WGS sequence"/>
</dbReference>
<dbReference type="Pfam" id="PF00067">
    <property type="entry name" value="p450"/>
    <property type="match status" value="1"/>
</dbReference>
<sequence length="241" mass="27781">MRQEILEKYYTPEELEKGAHHLGFLWASVANTIPSMFWTMYYLLRHPEAMAAVHDEIDHLLQSTGQKKGSGFSIHLTREQLDNLVYLESCIFEVLRLCSSSCSFRFVEENLTINSESGAYCVRKGDAVIIFPAALHKDPEVFEAPEKFKYDRFVEHGEKKTVFYKRGKKLKYYLMPFGCGASKCPGRFFSLIEMKGLLVALLTYFDFEIIDDKPVGLNYNRSLLGILHPDSDVSFRYKVKS</sequence>
<evidence type="ECO:0000256" key="3">
    <source>
        <dbReference type="ARBA" id="ARBA00022617"/>
    </source>
</evidence>
<dbReference type="InterPro" id="IPR002403">
    <property type="entry name" value="Cyt_P450_E_grp-IV"/>
</dbReference>
<dbReference type="InterPro" id="IPR001128">
    <property type="entry name" value="Cyt_P450"/>
</dbReference>
<name>L9KP15_TUPCH</name>
<dbReference type="STRING" id="246437.L9KP15"/>
<dbReference type="EMBL" id="KB320720">
    <property type="protein sequence ID" value="ELW64675.1"/>
    <property type="molecule type" value="Genomic_DNA"/>
</dbReference>
<proteinExistence type="inferred from homology"/>
<reference evidence="11" key="1">
    <citation type="submission" date="2012-07" db="EMBL/GenBank/DDBJ databases">
        <title>Genome of the Chinese tree shrew, a rising model animal genetically related to primates.</title>
        <authorList>
            <person name="Zhang G."/>
            <person name="Fan Y."/>
            <person name="Yao Y."/>
            <person name="Huang Z."/>
        </authorList>
    </citation>
    <scope>NUCLEOTIDE SEQUENCE [LARGE SCALE GENOMIC DNA]</scope>
</reference>
<keyword evidence="5" id="KW-0492">Microsome</keyword>
<evidence type="ECO:0000256" key="6">
    <source>
        <dbReference type="ARBA" id="ARBA00023004"/>
    </source>
</evidence>
<dbReference type="GO" id="GO:0020037">
    <property type="term" value="F:heme binding"/>
    <property type="evidence" value="ECO:0007669"/>
    <property type="project" value="InterPro"/>
</dbReference>
<keyword evidence="9" id="KW-0812">Transmembrane</keyword>
<dbReference type="PRINTS" id="PR00385">
    <property type="entry name" value="P450"/>
</dbReference>
<dbReference type="Gene3D" id="1.10.630.10">
    <property type="entry name" value="Cytochrome P450"/>
    <property type="match status" value="1"/>
</dbReference>
<keyword evidence="6 8" id="KW-0408">Iron</keyword>
<comment type="subcellular location">
    <subcellularLocation>
        <location evidence="1">Microsome membrane</location>
    </subcellularLocation>
</comment>
<reference evidence="11" key="2">
    <citation type="journal article" date="2013" name="Nat. Commun.">
        <title>Genome of the Chinese tree shrew.</title>
        <authorList>
            <person name="Fan Y."/>
            <person name="Huang Z.Y."/>
            <person name="Cao C.C."/>
            <person name="Chen C.S."/>
            <person name="Chen Y.X."/>
            <person name="Fan D.D."/>
            <person name="He J."/>
            <person name="Hou H.L."/>
            <person name="Hu L."/>
            <person name="Hu X.T."/>
            <person name="Jiang X.T."/>
            <person name="Lai R."/>
            <person name="Lang Y.S."/>
            <person name="Liang B."/>
            <person name="Liao S.G."/>
            <person name="Mu D."/>
            <person name="Ma Y.Y."/>
            <person name="Niu Y.Y."/>
            <person name="Sun X.Q."/>
            <person name="Xia J.Q."/>
            <person name="Xiao J."/>
            <person name="Xiong Z.Q."/>
            <person name="Xu L."/>
            <person name="Yang L."/>
            <person name="Zhang Y."/>
            <person name="Zhao W."/>
            <person name="Zhao X.D."/>
            <person name="Zheng Y.T."/>
            <person name="Zhou J.M."/>
            <person name="Zhu Y.B."/>
            <person name="Zhang G.J."/>
            <person name="Wang J."/>
            <person name="Yao Y.G."/>
        </authorList>
    </citation>
    <scope>NUCLEOTIDE SEQUENCE [LARGE SCALE GENOMIC DNA]</scope>
</reference>
<keyword evidence="3 8" id="KW-0349">Heme</keyword>
<dbReference type="InParanoid" id="L9KP15"/>
<evidence type="ECO:0000256" key="9">
    <source>
        <dbReference type="SAM" id="Phobius"/>
    </source>
</evidence>
<dbReference type="PRINTS" id="PR00465">
    <property type="entry name" value="EP450IV"/>
</dbReference>
<dbReference type="PANTHER" id="PTHR24304">
    <property type="entry name" value="CYTOCHROME P450 FAMILY 7"/>
    <property type="match status" value="1"/>
</dbReference>
<keyword evidence="7" id="KW-0753">Steroid metabolism</keyword>
<feature type="binding site" description="axial binding residue" evidence="8">
    <location>
        <position position="184"/>
    </location>
    <ligand>
        <name>heme</name>
        <dbReference type="ChEBI" id="CHEBI:30413"/>
    </ligand>
    <ligandPart>
        <name>Fe</name>
        <dbReference type="ChEBI" id="CHEBI:18248"/>
    </ligandPart>
</feature>
<evidence type="ECO:0000256" key="5">
    <source>
        <dbReference type="ARBA" id="ARBA00022848"/>
    </source>
</evidence>
<keyword evidence="5" id="KW-0256">Endoplasmic reticulum</keyword>
<accession>L9KP15</accession>
<evidence type="ECO:0000256" key="4">
    <source>
        <dbReference type="ARBA" id="ARBA00022723"/>
    </source>
</evidence>
<evidence type="ECO:0000313" key="10">
    <source>
        <dbReference type="EMBL" id="ELW64675.1"/>
    </source>
</evidence>
<evidence type="ECO:0000313" key="11">
    <source>
        <dbReference type="Proteomes" id="UP000011518"/>
    </source>
</evidence>
<keyword evidence="9" id="KW-1133">Transmembrane helix</keyword>
<protein>
    <submittedName>
        <fullName evidence="10">25-hydroxycholesterol 7-alpha-hydroxylase</fullName>
    </submittedName>
</protein>
<dbReference type="eggNOG" id="KOG0684">
    <property type="taxonomic scope" value="Eukaryota"/>
</dbReference>
<dbReference type="InterPro" id="IPR050529">
    <property type="entry name" value="CYP450_sterol_14alpha_dmase"/>
</dbReference>
<evidence type="ECO:0000256" key="8">
    <source>
        <dbReference type="PIRSR" id="PIRSR602403-1"/>
    </source>
</evidence>
<dbReference type="GO" id="GO:0008396">
    <property type="term" value="F:oxysterol 7-alpha-hydroxylase activity"/>
    <property type="evidence" value="ECO:0007669"/>
    <property type="project" value="TreeGrafter"/>
</dbReference>
<dbReference type="AlphaFoldDB" id="L9KP15"/>
<dbReference type="InterPro" id="IPR036396">
    <property type="entry name" value="Cyt_P450_sf"/>
</dbReference>
<dbReference type="PANTHER" id="PTHR24304:SF0">
    <property type="entry name" value="CYTOCHROME P450 7B1"/>
    <property type="match status" value="1"/>
</dbReference>
<keyword evidence="4 8" id="KW-0479">Metal-binding</keyword>
<dbReference type="GO" id="GO:0006699">
    <property type="term" value="P:bile acid biosynthetic process"/>
    <property type="evidence" value="ECO:0007669"/>
    <property type="project" value="TreeGrafter"/>
</dbReference>
<dbReference type="GO" id="GO:0042632">
    <property type="term" value="P:cholesterol homeostasis"/>
    <property type="evidence" value="ECO:0007669"/>
    <property type="project" value="TreeGrafter"/>
</dbReference>
<gene>
    <name evidence="10" type="ORF">TREES_T100006600</name>
</gene>
<evidence type="ECO:0000256" key="7">
    <source>
        <dbReference type="ARBA" id="ARBA00023221"/>
    </source>
</evidence>
<keyword evidence="7" id="KW-0443">Lipid metabolism</keyword>
<comment type="similarity">
    <text evidence="2">Belongs to the cytochrome P450 family.</text>
</comment>
<keyword evidence="9" id="KW-0472">Membrane</keyword>
<keyword evidence="11" id="KW-1185">Reference proteome</keyword>
<evidence type="ECO:0000256" key="2">
    <source>
        <dbReference type="ARBA" id="ARBA00010617"/>
    </source>
</evidence>